<comment type="caution">
    <text evidence="1">The sequence shown here is derived from an EMBL/GenBank/DDBJ whole genome shotgun (WGS) entry which is preliminary data.</text>
</comment>
<sequence>MNIVNDKITSLADLEDVDSTIAELRGLKTRIQAVVDKKLADEPAEAINSVRRETAIEAVNFIKELTAVEIKVALARVSDVEEKYGKTAVLASLEPLLHQKFELQHNQIFLSEAAKVEQQISHADIAESLTGIRTLMDETSYTVPSELKEQTYDHLTKLLHKKVETKRKSLEESLTKGLSHVNWLSSGDKGLEKQFDSTLILKDFKQLISLQANTEGLGVPKYPQTWWGLDILLGPITSRFKFHFDSPNKDTNKLSKPEWAFEFIENFLKDNLDLVLLLIGETFEKMDLIATFEIITTLLQPVRAKVVKMMEIINKNIIAYEGDSANSERTGRILSHLIFELSAFDQRLKNIYYYNPYTTLINKESEVWLGLTYDLLLGEQGNESAGANNWIQFELNLATKRFNSEIIEPDNSFNIDLDFLSSQINTDTQLKPSYSAYNLTQLFDSLTSHYHTLNILKYQLKYVSNIQLKLIDLYASEIRQRLQKFNLSFSLKMSLNFLPKGLNRTIEKEASNETSVANSLKGLQMLTELYCLAKYIRTQLQQWGDDLFFVELCRAYQQVSPSTEVNETLFDSAINDYDKLLEDILTKYEDFFKKEIRTSLKSYVNSSQWSQPMVDNESIPDPSGELSMVVTNIPVFLDYIQRCVSKSDYYVIVDKIVSLLSVILREYIITNNQFNSNGVKQLQVDVEFLTARLLTALLLDPQALTYTTLLNKDYLRIADSVKFLNVVNLETASKYKRQYDRIGELRRMFDNNLQNLSDHSISDLIARRDYIYITDLSTNGTFVNDETLGKGTTSLLKSGDKVKFARTGGEFIFRYSSDPNGADGPRSFFDDYILGTQLGSGHYAVVKEARDRASGDIVAVKIFHPNRSASGDAEEDAKLQQEMNLLLSINHPNIVKFISRYVEPISPHAMTTYLVLEKMNSGELFQRIINKLKLGQAETKAIFTQLLAGLKYLHESNIIHRDIKPENILLDISPRVSPDQKQTGPWDEHEYDVKVKIADFGLAKFIGELKFTNTLCGTPAYVAPEILSDKRNYTTKVDLWLSGVLLYVCLCGFPPFSEELAPPSMREQILTGKFAFYSPYWDDISDSALDLISSLLIVDPLERYDVFQTCNHFWFSEDDAKNELGLSMEMSGNTQRTSFRSDSQPMSLRERHASELNVSQSRDMSMQRP</sequence>
<keyword evidence="2" id="KW-1185">Reference proteome</keyword>
<proteinExistence type="predicted"/>
<protein>
    <submittedName>
        <fullName evidence="1">Uncharacterized protein</fullName>
    </submittedName>
</protein>
<reference evidence="1" key="1">
    <citation type="submission" date="2023-04" db="EMBL/GenBank/DDBJ databases">
        <title>Draft Genome sequencing of Naganishia species isolated from polar environments using Oxford Nanopore Technology.</title>
        <authorList>
            <person name="Leo P."/>
            <person name="Venkateswaran K."/>
        </authorList>
    </citation>
    <scope>NUCLEOTIDE SEQUENCE</scope>
    <source>
        <strain evidence="1">MNA-CCFEE 5261</strain>
    </source>
</reference>
<evidence type="ECO:0000313" key="1">
    <source>
        <dbReference type="EMBL" id="KAJ9104860.1"/>
    </source>
</evidence>
<dbReference type="EMBL" id="JASBWR010000038">
    <property type="protein sequence ID" value="KAJ9104860.1"/>
    <property type="molecule type" value="Genomic_DNA"/>
</dbReference>
<gene>
    <name evidence="1" type="ORF">QFC19_003821</name>
</gene>
<accession>A0ACC2VZE4</accession>
<organism evidence="1 2">
    <name type="scientific">Naganishia cerealis</name>
    <dbReference type="NCBI Taxonomy" id="610337"/>
    <lineage>
        <taxon>Eukaryota</taxon>
        <taxon>Fungi</taxon>
        <taxon>Dikarya</taxon>
        <taxon>Basidiomycota</taxon>
        <taxon>Agaricomycotina</taxon>
        <taxon>Tremellomycetes</taxon>
        <taxon>Filobasidiales</taxon>
        <taxon>Filobasidiaceae</taxon>
        <taxon>Naganishia</taxon>
    </lineage>
</organism>
<dbReference type="Proteomes" id="UP001241377">
    <property type="component" value="Unassembled WGS sequence"/>
</dbReference>
<name>A0ACC2VZE4_9TREE</name>
<evidence type="ECO:0000313" key="2">
    <source>
        <dbReference type="Proteomes" id="UP001241377"/>
    </source>
</evidence>